<keyword evidence="3 9" id="KW-1003">Cell membrane</keyword>
<dbReference type="HAMAP" id="MF_00422">
    <property type="entry name" value="SecE"/>
    <property type="match status" value="1"/>
</dbReference>
<keyword evidence="8 9" id="KW-0472">Membrane</keyword>
<protein>
    <recommendedName>
        <fullName evidence="9">Protein translocase subunit SecE</fullName>
    </recommendedName>
</protein>
<name>A0A212KMH3_9PROT</name>
<keyword evidence="2 9" id="KW-0813">Transport</keyword>
<dbReference type="GO" id="GO:0043952">
    <property type="term" value="P:protein transport by the Sec complex"/>
    <property type="evidence" value="ECO:0007669"/>
    <property type="project" value="UniProtKB-UniRule"/>
</dbReference>
<dbReference type="InterPro" id="IPR005807">
    <property type="entry name" value="SecE_bac"/>
</dbReference>
<dbReference type="AlphaFoldDB" id="A0A212KMH3"/>
<evidence type="ECO:0000256" key="9">
    <source>
        <dbReference type="HAMAP-Rule" id="MF_00422"/>
    </source>
</evidence>
<accession>A0A212KMH3</accession>
<organism evidence="10">
    <name type="scientific">uncultured Alphaproteobacteria bacterium</name>
    <dbReference type="NCBI Taxonomy" id="91750"/>
    <lineage>
        <taxon>Bacteria</taxon>
        <taxon>Pseudomonadati</taxon>
        <taxon>Pseudomonadota</taxon>
        <taxon>Alphaproteobacteria</taxon>
        <taxon>environmental samples</taxon>
    </lineage>
</organism>
<evidence type="ECO:0000313" key="10">
    <source>
        <dbReference type="EMBL" id="SBW12869.1"/>
    </source>
</evidence>
<dbReference type="GO" id="GO:0008320">
    <property type="term" value="F:protein transmembrane transporter activity"/>
    <property type="evidence" value="ECO:0007669"/>
    <property type="project" value="UniProtKB-UniRule"/>
</dbReference>
<evidence type="ECO:0000256" key="1">
    <source>
        <dbReference type="ARBA" id="ARBA00004370"/>
    </source>
</evidence>
<dbReference type="GO" id="GO:0006605">
    <property type="term" value="P:protein targeting"/>
    <property type="evidence" value="ECO:0007669"/>
    <property type="project" value="UniProtKB-UniRule"/>
</dbReference>
<dbReference type="InterPro" id="IPR038379">
    <property type="entry name" value="SecE_sf"/>
</dbReference>
<evidence type="ECO:0000256" key="2">
    <source>
        <dbReference type="ARBA" id="ARBA00022448"/>
    </source>
</evidence>
<proteinExistence type="inferred from homology"/>
<keyword evidence="5 9" id="KW-0653">Protein transport</keyword>
<feature type="transmembrane region" description="Helical" evidence="9">
    <location>
        <begin position="29"/>
        <end position="49"/>
    </location>
</feature>
<sequence>MAKTSPGQFVRQVRQELAKVVWPTRKETMLSTVMVMSMAVVASIFLFLVDTVFSLGIQTVLGIGG</sequence>
<dbReference type="NCBIfam" id="TIGR00964">
    <property type="entry name" value="secE_bact"/>
    <property type="match status" value="1"/>
</dbReference>
<keyword evidence="7 9" id="KW-0811">Translocation</keyword>
<evidence type="ECO:0000256" key="6">
    <source>
        <dbReference type="ARBA" id="ARBA00022989"/>
    </source>
</evidence>
<dbReference type="InterPro" id="IPR001901">
    <property type="entry name" value="Translocase_SecE/Sec61-g"/>
</dbReference>
<dbReference type="EMBL" id="FLUO01000003">
    <property type="protein sequence ID" value="SBW12869.1"/>
    <property type="molecule type" value="Genomic_DNA"/>
</dbReference>
<reference evidence="10" key="1">
    <citation type="submission" date="2016-04" db="EMBL/GenBank/DDBJ databases">
        <authorList>
            <person name="Evans L.H."/>
            <person name="Alamgir A."/>
            <person name="Owens N."/>
            <person name="Weber N.D."/>
            <person name="Virtaneva K."/>
            <person name="Barbian K."/>
            <person name="Babar A."/>
            <person name="Rosenke K."/>
        </authorList>
    </citation>
    <scope>NUCLEOTIDE SEQUENCE</scope>
    <source>
        <strain evidence="10">86</strain>
    </source>
</reference>
<keyword evidence="4 9" id="KW-0812">Transmembrane</keyword>
<evidence type="ECO:0000256" key="4">
    <source>
        <dbReference type="ARBA" id="ARBA00022692"/>
    </source>
</evidence>
<keyword evidence="6 9" id="KW-1133">Transmembrane helix</keyword>
<comment type="subcellular location">
    <subcellularLocation>
        <location evidence="9">Cell membrane</location>
        <topology evidence="9">Single-pass membrane protein</topology>
    </subcellularLocation>
    <subcellularLocation>
        <location evidence="1">Membrane</location>
    </subcellularLocation>
</comment>
<dbReference type="Gene3D" id="1.20.5.1030">
    <property type="entry name" value="Preprotein translocase secy subunit"/>
    <property type="match status" value="1"/>
</dbReference>
<comment type="subunit">
    <text evidence="9">Component of the Sec protein translocase complex. Heterotrimer consisting of SecY, SecE and SecG subunits. The heterotrimers can form oligomers, although 1 heterotrimer is thought to be able to translocate proteins. Interacts with the ribosome. Interacts with SecDF, and other proteins may be involved. Interacts with SecA.</text>
</comment>
<comment type="similarity">
    <text evidence="9">Belongs to the SecE/SEC61-gamma family.</text>
</comment>
<dbReference type="PANTHER" id="PTHR33910">
    <property type="entry name" value="PROTEIN TRANSLOCASE SUBUNIT SECE"/>
    <property type="match status" value="1"/>
</dbReference>
<dbReference type="GO" id="GO:0009306">
    <property type="term" value="P:protein secretion"/>
    <property type="evidence" value="ECO:0007669"/>
    <property type="project" value="UniProtKB-UniRule"/>
</dbReference>
<evidence type="ECO:0000256" key="5">
    <source>
        <dbReference type="ARBA" id="ARBA00022927"/>
    </source>
</evidence>
<comment type="function">
    <text evidence="9">Essential subunit of the Sec protein translocation channel SecYEG. Clamps together the 2 halves of SecY. May contact the channel plug during translocation.</text>
</comment>
<dbReference type="GO" id="GO:0005886">
    <property type="term" value="C:plasma membrane"/>
    <property type="evidence" value="ECO:0007669"/>
    <property type="project" value="UniProtKB-SubCell"/>
</dbReference>
<dbReference type="Pfam" id="PF00584">
    <property type="entry name" value="SecE"/>
    <property type="match status" value="1"/>
</dbReference>
<evidence type="ECO:0000256" key="3">
    <source>
        <dbReference type="ARBA" id="ARBA00022475"/>
    </source>
</evidence>
<dbReference type="PANTHER" id="PTHR33910:SF1">
    <property type="entry name" value="PROTEIN TRANSLOCASE SUBUNIT SECE"/>
    <property type="match status" value="1"/>
</dbReference>
<gene>
    <name evidence="9" type="primary">secE</name>
    <name evidence="10" type="ORF">KL86APRO_30360</name>
</gene>
<dbReference type="GO" id="GO:0065002">
    <property type="term" value="P:intracellular protein transmembrane transport"/>
    <property type="evidence" value="ECO:0007669"/>
    <property type="project" value="UniProtKB-UniRule"/>
</dbReference>
<evidence type="ECO:0000256" key="7">
    <source>
        <dbReference type="ARBA" id="ARBA00023010"/>
    </source>
</evidence>
<evidence type="ECO:0000256" key="8">
    <source>
        <dbReference type="ARBA" id="ARBA00023136"/>
    </source>
</evidence>